<keyword evidence="19" id="KW-1185">Reference proteome</keyword>
<evidence type="ECO:0000256" key="6">
    <source>
        <dbReference type="ARBA" id="ARBA00022490"/>
    </source>
</evidence>
<dbReference type="InterPro" id="IPR012990">
    <property type="entry name" value="Beta-sandwich_Sec23_24"/>
</dbReference>
<evidence type="ECO:0000313" key="19">
    <source>
        <dbReference type="Proteomes" id="UP001219525"/>
    </source>
</evidence>
<evidence type="ECO:0000256" key="7">
    <source>
        <dbReference type="ARBA" id="ARBA00022824"/>
    </source>
</evidence>
<dbReference type="GO" id="GO:0008270">
    <property type="term" value="F:zinc ion binding"/>
    <property type="evidence" value="ECO:0007669"/>
    <property type="project" value="InterPro"/>
</dbReference>
<feature type="domain" description="Sec23/Sec24 trunk" evidence="15">
    <location>
        <begin position="216"/>
        <end position="456"/>
    </location>
</feature>
<dbReference type="PANTHER" id="PTHR13803:SF39">
    <property type="entry name" value="SECRETORY 24AB, ISOFORM A"/>
    <property type="match status" value="1"/>
</dbReference>
<dbReference type="Gene3D" id="2.30.30.380">
    <property type="entry name" value="Zn-finger domain of Sec23/24"/>
    <property type="match status" value="1"/>
</dbReference>
<keyword evidence="5" id="KW-0813">Transport</keyword>
<dbReference type="Proteomes" id="UP001219525">
    <property type="component" value="Unassembled WGS sequence"/>
</dbReference>
<dbReference type="Pfam" id="PF04810">
    <property type="entry name" value="zf-Sec23_Sec24"/>
    <property type="match status" value="1"/>
</dbReference>
<evidence type="ECO:0000259" key="15">
    <source>
        <dbReference type="Pfam" id="PF04811"/>
    </source>
</evidence>
<dbReference type="SUPFAM" id="SSF81995">
    <property type="entry name" value="beta-sandwich domain of Sec23/24"/>
    <property type="match status" value="1"/>
</dbReference>
<dbReference type="InterPro" id="IPR029006">
    <property type="entry name" value="ADF-H/Gelsolin-like_dom_sf"/>
</dbReference>
<keyword evidence="7" id="KW-0256">Endoplasmic reticulum</keyword>
<dbReference type="SUPFAM" id="SSF53300">
    <property type="entry name" value="vWA-like"/>
    <property type="match status" value="1"/>
</dbReference>
<comment type="similarity">
    <text evidence="4">Belongs to the SEC23/SEC24 family. SEC24 subfamily.</text>
</comment>
<dbReference type="Pfam" id="PF00626">
    <property type="entry name" value="Gelsolin"/>
    <property type="match status" value="1"/>
</dbReference>
<dbReference type="GO" id="GO:0090110">
    <property type="term" value="P:COPII-coated vesicle cargo loading"/>
    <property type="evidence" value="ECO:0007669"/>
    <property type="project" value="TreeGrafter"/>
</dbReference>
<dbReference type="EMBL" id="JARJCW010000076">
    <property type="protein sequence ID" value="KAJ7197800.1"/>
    <property type="molecule type" value="Genomic_DNA"/>
</dbReference>
<evidence type="ECO:0000256" key="12">
    <source>
        <dbReference type="SAM" id="MobiDB-lite"/>
    </source>
</evidence>
<dbReference type="InterPro" id="IPR006900">
    <property type="entry name" value="Sec23/24_helical_dom"/>
</dbReference>
<keyword evidence="10" id="KW-0333">Golgi apparatus</keyword>
<accession>A0AAD6V5J5</accession>
<dbReference type="SUPFAM" id="SSF81811">
    <property type="entry name" value="Helical domain of Sec23/24"/>
    <property type="match status" value="1"/>
</dbReference>
<feature type="domain" description="Sec23/Sec24 helical" evidence="16">
    <location>
        <begin position="557"/>
        <end position="658"/>
    </location>
</feature>
<dbReference type="Gene3D" id="3.40.50.410">
    <property type="entry name" value="von Willebrand factor, type A domain"/>
    <property type="match status" value="1"/>
</dbReference>
<evidence type="ECO:0000259" key="16">
    <source>
        <dbReference type="Pfam" id="PF04815"/>
    </source>
</evidence>
<comment type="subcellular location">
    <subcellularLocation>
        <location evidence="2">Cytoplasm</location>
    </subcellularLocation>
    <subcellularLocation>
        <location evidence="3">Endoplasmic reticulum membrane</location>
    </subcellularLocation>
    <subcellularLocation>
        <location evidence="1">Golgi apparatus membrane</location>
    </subcellularLocation>
</comment>
<feature type="domain" description="Gelsolin-like" evidence="13">
    <location>
        <begin position="685"/>
        <end position="747"/>
    </location>
</feature>
<evidence type="ECO:0000256" key="11">
    <source>
        <dbReference type="ARBA" id="ARBA00023136"/>
    </source>
</evidence>
<evidence type="ECO:0000256" key="10">
    <source>
        <dbReference type="ARBA" id="ARBA00023034"/>
    </source>
</evidence>
<dbReference type="SUPFAM" id="SSF82754">
    <property type="entry name" value="C-terminal, gelsolin-like domain of Sec23/24"/>
    <property type="match status" value="1"/>
</dbReference>
<dbReference type="InterPro" id="IPR050550">
    <property type="entry name" value="SEC23_SEC24_subfamily"/>
</dbReference>
<evidence type="ECO:0000259" key="14">
    <source>
        <dbReference type="Pfam" id="PF04810"/>
    </source>
</evidence>
<dbReference type="InterPro" id="IPR007123">
    <property type="entry name" value="Gelsolin-like_dom"/>
</dbReference>
<dbReference type="InterPro" id="IPR036180">
    <property type="entry name" value="Gelsolin-like_dom_sf"/>
</dbReference>
<dbReference type="InterPro" id="IPR036465">
    <property type="entry name" value="vWFA_dom_sf"/>
</dbReference>
<dbReference type="GO" id="GO:0000149">
    <property type="term" value="F:SNARE binding"/>
    <property type="evidence" value="ECO:0007669"/>
    <property type="project" value="TreeGrafter"/>
</dbReference>
<dbReference type="GO" id="GO:0006886">
    <property type="term" value="P:intracellular protein transport"/>
    <property type="evidence" value="ECO:0007669"/>
    <property type="project" value="InterPro"/>
</dbReference>
<dbReference type="InterPro" id="IPR006895">
    <property type="entry name" value="Znf_Sec23_Sec24"/>
</dbReference>
<dbReference type="GO" id="GO:0030127">
    <property type="term" value="C:COPII vesicle coat"/>
    <property type="evidence" value="ECO:0007669"/>
    <property type="project" value="InterPro"/>
</dbReference>
<organism evidence="18 19">
    <name type="scientific">Mycena pura</name>
    <dbReference type="NCBI Taxonomy" id="153505"/>
    <lineage>
        <taxon>Eukaryota</taxon>
        <taxon>Fungi</taxon>
        <taxon>Dikarya</taxon>
        <taxon>Basidiomycota</taxon>
        <taxon>Agaricomycotina</taxon>
        <taxon>Agaricomycetes</taxon>
        <taxon>Agaricomycetidae</taxon>
        <taxon>Agaricales</taxon>
        <taxon>Marasmiineae</taxon>
        <taxon>Mycenaceae</taxon>
        <taxon>Mycena</taxon>
    </lineage>
</organism>
<evidence type="ECO:0000256" key="3">
    <source>
        <dbReference type="ARBA" id="ARBA00004586"/>
    </source>
</evidence>
<protein>
    <submittedName>
        <fullName evidence="18">CPII coat sec24 protein</fullName>
    </submittedName>
</protein>
<evidence type="ECO:0000259" key="17">
    <source>
        <dbReference type="Pfam" id="PF08033"/>
    </source>
</evidence>
<comment type="caution">
    <text evidence="18">The sequence shown here is derived from an EMBL/GenBank/DDBJ whole genome shotgun (WGS) entry which is preliminary data.</text>
</comment>
<evidence type="ECO:0000256" key="9">
    <source>
        <dbReference type="ARBA" id="ARBA00022927"/>
    </source>
</evidence>
<dbReference type="GO" id="GO:0070971">
    <property type="term" value="C:endoplasmic reticulum exit site"/>
    <property type="evidence" value="ECO:0007669"/>
    <property type="project" value="TreeGrafter"/>
</dbReference>
<dbReference type="Pfam" id="PF04811">
    <property type="entry name" value="Sec23_trunk"/>
    <property type="match status" value="1"/>
</dbReference>
<evidence type="ECO:0000256" key="5">
    <source>
        <dbReference type="ARBA" id="ARBA00022448"/>
    </source>
</evidence>
<dbReference type="Gene3D" id="2.60.40.1670">
    <property type="entry name" value="beta-sandwich domain of Sec23/24"/>
    <property type="match status" value="1"/>
</dbReference>
<gene>
    <name evidence="18" type="ORF">GGX14DRAFT_667626</name>
</gene>
<feature type="domain" description="Zinc finger Sec23/Sec24-type" evidence="14">
    <location>
        <begin position="141"/>
        <end position="178"/>
    </location>
</feature>
<keyword evidence="6" id="KW-0963">Cytoplasm</keyword>
<evidence type="ECO:0000256" key="4">
    <source>
        <dbReference type="ARBA" id="ARBA00008334"/>
    </source>
</evidence>
<evidence type="ECO:0000313" key="18">
    <source>
        <dbReference type="EMBL" id="KAJ7197800.1"/>
    </source>
</evidence>
<dbReference type="GO" id="GO:0005789">
    <property type="term" value="C:endoplasmic reticulum membrane"/>
    <property type="evidence" value="ECO:0007669"/>
    <property type="project" value="UniProtKB-SubCell"/>
</dbReference>
<dbReference type="Pfam" id="PF08033">
    <property type="entry name" value="Sec23_BS"/>
    <property type="match status" value="1"/>
</dbReference>
<keyword evidence="9" id="KW-0653">Protein transport</keyword>
<keyword evidence="8" id="KW-0931">ER-Golgi transport</keyword>
<feature type="domain" description="Sec23/Sec24 beta-sandwich" evidence="17">
    <location>
        <begin position="464"/>
        <end position="546"/>
    </location>
</feature>
<feature type="compositionally biased region" description="Polar residues" evidence="12">
    <location>
        <begin position="24"/>
        <end position="33"/>
    </location>
</feature>
<dbReference type="InterPro" id="IPR036175">
    <property type="entry name" value="Sec23/24_helical_dom_sf"/>
</dbReference>
<dbReference type="InterPro" id="IPR036174">
    <property type="entry name" value="Znf_Sec23_Sec24_sf"/>
</dbReference>
<dbReference type="Pfam" id="PF04815">
    <property type="entry name" value="Sec23_helical"/>
    <property type="match status" value="1"/>
</dbReference>
<dbReference type="InterPro" id="IPR006896">
    <property type="entry name" value="Sec23/24_trunk_dom"/>
</dbReference>
<feature type="region of interest" description="Disordered" evidence="12">
    <location>
        <begin position="1"/>
        <end position="44"/>
    </location>
</feature>
<evidence type="ECO:0000256" key="1">
    <source>
        <dbReference type="ARBA" id="ARBA00004394"/>
    </source>
</evidence>
<dbReference type="AlphaFoldDB" id="A0AAD6V5J5"/>
<keyword evidence="11" id="KW-0472">Membrane</keyword>
<dbReference type="SUPFAM" id="SSF82919">
    <property type="entry name" value="Zn-finger domain of Sec23/24"/>
    <property type="match status" value="1"/>
</dbReference>
<name>A0AAD6V5J5_9AGAR</name>
<evidence type="ECO:0000256" key="2">
    <source>
        <dbReference type="ARBA" id="ARBA00004496"/>
    </source>
</evidence>
<evidence type="ECO:0000259" key="13">
    <source>
        <dbReference type="Pfam" id="PF00626"/>
    </source>
</evidence>
<sequence>MSLPPRVSKKRQYAPDETQVYYGSDSTGESQFSPPADSHACSEQRPLTDNVLEPQHVDLMTYAPDPLGLASPPRDVLLPPGFVPTVDAQSALLYQSPTLTVIPKTESLLRDVKVPLGLVISPHRTPAAGEEEIPLVQDGIIARCRQCRAYINPYVRLLDYGTRWCCSLCGATNNVPREFGWSRVVENPREQYQSRAELSHAVVDFTATTDYMRQPPQAPAYVFLLDVSESAINSGMFATAVRTILENLDRLPDEQQRTRVAIMCYDTVLYYFAFPPGSATFEMLVVSELEETYIPRCDDLLLNLSSAREALDALLERLPAMFGAARAVESATGAALDSARALLAPAGGKIVLLAASAPTHGRGALDAAASPSPRGSENEREADKAAAATFYHELAIVCIKGCVSVDVFLAAPGGRYAGVSTLSLLTHYTGGLIFYYPVFNAANATDVVKFAVELGRALAMPSMLEAEMRVRCSSGISVKSMHGNFFLQGPDRAVVPSVPLDQAYAVELQIDTTLEEPLAVVQTALLYTMSSGERRIRVMTLALPTVSTAGAVFAAADARALAVLLAKQATQRAVVLSLADRRDKLFQVVADVCAAYAAVHKTHTAGVRLMLPAGLRMLPVLVLALFKKLATQVNSERAFDMRAYTRALLTSAAPAELIRYIYPVVYGLHNMPPEAGTDEDGTFVLPPALSLTSAWWVQYGLYLMDDGQDVFLWIGRAAIPELVRDVFGAEDYEALRSGKIELPVLETGVSQSARALVDAIRGRISGVHYPNVYVVKDDATSDPALRTAVVQALVHDRIDELRLSYKQFLVKIHEKLN</sequence>
<dbReference type="Gene3D" id="1.20.120.730">
    <property type="entry name" value="Sec23/Sec24 helical domain"/>
    <property type="match status" value="1"/>
</dbReference>
<proteinExistence type="inferred from homology"/>
<dbReference type="Gene3D" id="3.40.20.10">
    <property type="entry name" value="Severin"/>
    <property type="match status" value="1"/>
</dbReference>
<dbReference type="GO" id="GO:0000139">
    <property type="term" value="C:Golgi membrane"/>
    <property type="evidence" value="ECO:0007669"/>
    <property type="project" value="UniProtKB-SubCell"/>
</dbReference>
<reference evidence="18" key="1">
    <citation type="submission" date="2023-03" db="EMBL/GenBank/DDBJ databases">
        <title>Massive genome expansion in bonnet fungi (Mycena s.s.) driven by repeated elements and novel gene families across ecological guilds.</title>
        <authorList>
            <consortium name="Lawrence Berkeley National Laboratory"/>
            <person name="Harder C.B."/>
            <person name="Miyauchi S."/>
            <person name="Viragh M."/>
            <person name="Kuo A."/>
            <person name="Thoen E."/>
            <person name="Andreopoulos B."/>
            <person name="Lu D."/>
            <person name="Skrede I."/>
            <person name="Drula E."/>
            <person name="Henrissat B."/>
            <person name="Morin E."/>
            <person name="Kohler A."/>
            <person name="Barry K."/>
            <person name="LaButti K."/>
            <person name="Morin E."/>
            <person name="Salamov A."/>
            <person name="Lipzen A."/>
            <person name="Mereny Z."/>
            <person name="Hegedus B."/>
            <person name="Baldrian P."/>
            <person name="Stursova M."/>
            <person name="Weitz H."/>
            <person name="Taylor A."/>
            <person name="Grigoriev I.V."/>
            <person name="Nagy L.G."/>
            <person name="Martin F."/>
            <person name="Kauserud H."/>
        </authorList>
    </citation>
    <scope>NUCLEOTIDE SEQUENCE</scope>
    <source>
        <strain evidence="18">9144</strain>
    </source>
</reference>
<evidence type="ECO:0000256" key="8">
    <source>
        <dbReference type="ARBA" id="ARBA00022892"/>
    </source>
</evidence>
<dbReference type="PANTHER" id="PTHR13803">
    <property type="entry name" value="SEC24-RELATED PROTEIN"/>
    <property type="match status" value="1"/>
</dbReference>